<evidence type="ECO:0000259" key="2">
    <source>
        <dbReference type="Pfam" id="PF13828"/>
    </source>
</evidence>
<gene>
    <name evidence="3" type="ORF">GCM10023176_26040</name>
</gene>
<comment type="caution">
    <text evidence="3">The sequence shown here is derived from an EMBL/GenBank/DDBJ whole genome shotgun (WGS) entry which is preliminary data.</text>
</comment>
<keyword evidence="4" id="KW-1185">Reference proteome</keyword>
<dbReference type="InterPro" id="IPR025241">
    <property type="entry name" value="DUF4190"/>
</dbReference>
<feature type="domain" description="DUF4190" evidence="2">
    <location>
        <begin position="45"/>
        <end position="99"/>
    </location>
</feature>
<proteinExistence type="predicted"/>
<protein>
    <recommendedName>
        <fullName evidence="2">DUF4190 domain-containing protein</fullName>
    </recommendedName>
</protein>
<feature type="transmembrane region" description="Helical" evidence="1">
    <location>
        <begin position="45"/>
        <end position="67"/>
    </location>
</feature>
<organism evidence="3 4">
    <name type="scientific">Micromonospora coerulea</name>
    <dbReference type="NCBI Taxonomy" id="47856"/>
    <lineage>
        <taxon>Bacteria</taxon>
        <taxon>Bacillati</taxon>
        <taxon>Actinomycetota</taxon>
        <taxon>Actinomycetes</taxon>
        <taxon>Micromonosporales</taxon>
        <taxon>Micromonosporaceae</taxon>
        <taxon>Micromonospora</taxon>
    </lineage>
</organism>
<keyword evidence="1" id="KW-0472">Membrane</keyword>
<name>A0ABP8SKN0_9ACTN</name>
<keyword evidence="1" id="KW-1133">Transmembrane helix</keyword>
<keyword evidence="1" id="KW-0812">Transmembrane</keyword>
<feature type="transmembrane region" description="Helical" evidence="1">
    <location>
        <begin position="88"/>
        <end position="109"/>
    </location>
</feature>
<dbReference type="Proteomes" id="UP001500307">
    <property type="component" value="Unassembled WGS sequence"/>
</dbReference>
<dbReference type="EMBL" id="BAABGU010000012">
    <property type="protein sequence ID" value="GAA4569448.1"/>
    <property type="molecule type" value="Genomic_DNA"/>
</dbReference>
<sequence length="116" mass="12211">MFGQVAGWLSGSFQARLTLEGPMSQPSYAEHPHTAAAPAVRGTNVMAILSLVFAFVFSPIGIVFGHIARKQIRRTGEQGSGLATAGLVLSYVFTILGILWIVFVFVVAANSGSTTA</sequence>
<accession>A0ABP8SKN0</accession>
<evidence type="ECO:0000313" key="3">
    <source>
        <dbReference type="EMBL" id="GAA4569448.1"/>
    </source>
</evidence>
<reference evidence="4" key="1">
    <citation type="journal article" date="2019" name="Int. J. Syst. Evol. Microbiol.">
        <title>The Global Catalogue of Microorganisms (GCM) 10K type strain sequencing project: providing services to taxonomists for standard genome sequencing and annotation.</title>
        <authorList>
            <consortium name="The Broad Institute Genomics Platform"/>
            <consortium name="The Broad Institute Genome Sequencing Center for Infectious Disease"/>
            <person name="Wu L."/>
            <person name="Ma J."/>
        </authorList>
    </citation>
    <scope>NUCLEOTIDE SEQUENCE [LARGE SCALE GENOMIC DNA]</scope>
    <source>
        <strain evidence="4">JCM 3175</strain>
    </source>
</reference>
<dbReference type="Pfam" id="PF13828">
    <property type="entry name" value="DUF4190"/>
    <property type="match status" value="1"/>
</dbReference>
<evidence type="ECO:0000313" key="4">
    <source>
        <dbReference type="Proteomes" id="UP001500307"/>
    </source>
</evidence>
<evidence type="ECO:0000256" key="1">
    <source>
        <dbReference type="SAM" id="Phobius"/>
    </source>
</evidence>